<dbReference type="GO" id="GO:0005634">
    <property type="term" value="C:nucleus"/>
    <property type="evidence" value="ECO:0007669"/>
    <property type="project" value="TreeGrafter"/>
</dbReference>
<accession>Q4T6M7</accession>
<dbReference type="PANTHER" id="PTHR15225">
    <property type="entry name" value="INTERFERON-INDUCED PROTEIN 35/NMI N-MYC/STAT INTERACTING PROTEIN"/>
    <property type="match status" value="1"/>
</dbReference>
<evidence type="ECO:0000256" key="2">
    <source>
        <dbReference type="SAM" id="MobiDB-lite"/>
    </source>
</evidence>
<comment type="caution">
    <text evidence="4">The sequence shown here is derived from an EMBL/GenBank/DDBJ whole genome shotgun (WGS) entry which is preliminary data.</text>
</comment>
<dbReference type="Gene3D" id="3.30.70.330">
    <property type="match status" value="1"/>
</dbReference>
<feature type="domain" description="NID" evidence="3">
    <location>
        <begin position="127"/>
        <end position="214"/>
    </location>
</feature>
<feature type="region of interest" description="Disordered" evidence="2">
    <location>
        <begin position="1"/>
        <end position="51"/>
    </location>
</feature>
<dbReference type="InterPro" id="IPR009909">
    <property type="entry name" value="Nmi/IFP35_dom"/>
</dbReference>
<feature type="domain" description="NID" evidence="3">
    <location>
        <begin position="225"/>
        <end position="311"/>
    </location>
</feature>
<protein>
    <submittedName>
        <fullName evidence="4">(spotted green pufferfish) hypothetical protein</fullName>
    </submittedName>
</protein>
<dbReference type="Pfam" id="PF07292">
    <property type="entry name" value="NID"/>
    <property type="match status" value="2"/>
</dbReference>
<dbReference type="KEGG" id="tng:GSTEN00006226G001"/>
<dbReference type="EMBL" id="CAAE01008697">
    <property type="protein sequence ID" value="CAF91455.1"/>
    <property type="molecule type" value="Genomic_DNA"/>
</dbReference>
<keyword evidence="1" id="KW-0175">Coiled coil</keyword>
<evidence type="ECO:0000313" key="4">
    <source>
        <dbReference type="EMBL" id="CAF91455.1"/>
    </source>
</evidence>
<name>Q4T6M7_TETNG</name>
<dbReference type="OrthoDB" id="9936051at2759"/>
<reference evidence="4" key="1">
    <citation type="journal article" date="2004" name="Nature">
        <title>Genome duplication in the teleost fish Tetraodon nigroviridis reveals the early vertebrate proto-karyotype.</title>
        <authorList>
            <person name="Jaillon O."/>
            <person name="Aury J.-M."/>
            <person name="Brunet F."/>
            <person name="Petit J.-L."/>
            <person name="Stange-Thomann N."/>
            <person name="Mauceli E."/>
            <person name="Bouneau L."/>
            <person name="Fischer C."/>
            <person name="Ozouf-Costaz C."/>
            <person name="Bernot A."/>
            <person name="Nicaud S."/>
            <person name="Jaffe D."/>
            <person name="Fisher S."/>
            <person name="Lutfalla G."/>
            <person name="Dossat C."/>
            <person name="Segurens B."/>
            <person name="Dasilva C."/>
            <person name="Salanoubat M."/>
            <person name="Levy M."/>
            <person name="Boudet N."/>
            <person name="Castellano S."/>
            <person name="Anthouard V."/>
            <person name="Jubin C."/>
            <person name="Castelli V."/>
            <person name="Katinka M."/>
            <person name="Vacherie B."/>
            <person name="Biemont C."/>
            <person name="Skalli Z."/>
            <person name="Cattolico L."/>
            <person name="Poulain J."/>
            <person name="De Berardinis V."/>
            <person name="Cruaud C."/>
            <person name="Duprat S."/>
            <person name="Brottier P."/>
            <person name="Coutanceau J.-P."/>
            <person name="Gouzy J."/>
            <person name="Parra G."/>
            <person name="Lardier G."/>
            <person name="Chapple C."/>
            <person name="McKernan K.J."/>
            <person name="McEwan P."/>
            <person name="Bosak S."/>
            <person name="Kellis M."/>
            <person name="Volff J.-N."/>
            <person name="Guigo R."/>
            <person name="Zody M.C."/>
            <person name="Mesirov J."/>
            <person name="Lindblad-Toh K."/>
            <person name="Birren B."/>
            <person name="Nusbaum C."/>
            <person name="Kahn D."/>
            <person name="Robinson-Rechavi M."/>
            <person name="Laudet V."/>
            <person name="Schachter V."/>
            <person name="Quetier F."/>
            <person name="Saurin W."/>
            <person name="Scarpelli C."/>
            <person name="Wincker P."/>
            <person name="Lander E.S."/>
            <person name="Weissenbach J."/>
            <person name="Roest Crollius H."/>
        </authorList>
    </citation>
    <scope>NUCLEOTIDE SEQUENCE [LARGE SCALE GENOMIC DNA]</scope>
</reference>
<gene>
    <name evidence="4" type="ORF">GSTENG00006226001</name>
</gene>
<evidence type="ECO:0000256" key="1">
    <source>
        <dbReference type="SAM" id="Coils"/>
    </source>
</evidence>
<dbReference type="AlphaFoldDB" id="Q4T6M7"/>
<dbReference type="InterPro" id="IPR012677">
    <property type="entry name" value="Nucleotide-bd_a/b_plait_sf"/>
</dbReference>
<reference evidence="4" key="2">
    <citation type="submission" date="2004-02" db="EMBL/GenBank/DDBJ databases">
        <authorList>
            <consortium name="Genoscope"/>
            <consortium name="Whitehead Institute Centre for Genome Research"/>
        </authorList>
    </citation>
    <scope>NUCLEOTIDE SEQUENCE</scope>
</reference>
<organism evidence="4">
    <name type="scientific">Tetraodon nigroviridis</name>
    <name type="common">Spotted green pufferfish</name>
    <name type="synonym">Chelonodon nigroviridis</name>
    <dbReference type="NCBI Taxonomy" id="99883"/>
    <lineage>
        <taxon>Eukaryota</taxon>
        <taxon>Metazoa</taxon>
        <taxon>Chordata</taxon>
        <taxon>Craniata</taxon>
        <taxon>Vertebrata</taxon>
        <taxon>Euteleostomi</taxon>
        <taxon>Actinopterygii</taxon>
        <taxon>Neopterygii</taxon>
        <taxon>Teleostei</taxon>
        <taxon>Neoteleostei</taxon>
        <taxon>Acanthomorphata</taxon>
        <taxon>Eupercaria</taxon>
        <taxon>Tetraodontiformes</taxon>
        <taxon>Tetradontoidea</taxon>
        <taxon>Tetraodontidae</taxon>
        <taxon>Tetraodon</taxon>
    </lineage>
</organism>
<dbReference type="PANTHER" id="PTHR15225:SF1">
    <property type="entry name" value="INTERFERON-INDUCED 35 KDA PROTEIN"/>
    <property type="match status" value="1"/>
</dbReference>
<sequence length="333" mass="36644">MRDRRRLSGSAGVGPAACWVGEPGGDKEPWSEQHQTPQSGGGAPEGKGPDCAGLRLEEEELLRKIQEVRAALSEEDALQERLKQLAQTMSRLPERGVYLGELVSRSGDTPVFDMKSRIVYPMEGGTALMTFENEAVAQHVLRMKQHTVHLDKGYRIRVEAQPVQLVVPKQVEVDSVVSPRCVLVSDLPQMDPESLLDKLGFHFSRKVNGGGEVHSCQMMEDMWAAVVTFTEDDVVGPLVLKQLHPVRVQNSTHQVRVSPFICGQMGGLQVETQVCSRTVLLTGIPDVLDLESLQDYLTVHFQKESNGGGEVLQCAYHPPGGRTLAVFSDQSRV</sequence>
<feature type="coiled-coil region" evidence="1">
    <location>
        <begin position="51"/>
        <end position="88"/>
    </location>
</feature>
<proteinExistence type="predicted"/>
<evidence type="ECO:0000259" key="3">
    <source>
        <dbReference type="Pfam" id="PF07292"/>
    </source>
</evidence>